<evidence type="ECO:0000259" key="7">
    <source>
        <dbReference type="PROSITE" id="PS50850"/>
    </source>
</evidence>
<evidence type="ECO:0000256" key="1">
    <source>
        <dbReference type="ARBA" id="ARBA00004651"/>
    </source>
</evidence>
<feature type="transmembrane region" description="Helical" evidence="6">
    <location>
        <begin position="339"/>
        <end position="359"/>
    </location>
</feature>
<feature type="transmembrane region" description="Helical" evidence="6">
    <location>
        <begin position="278"/>
        <end position="294"/>
    </location>
</feature>
<keyword evidence="5 6" id="KW-0472">Membrane</keyword>
<keyword evidence="3 6" id="KW-0812">Transmembrane</keyword>
<evidence type="ECO:0000313" key="9">
    <source>
        <dbReference type="Proteomes" id="UP001602123"/>
    </source>
</evidence>
<dbReference type="EMBL" id="JBIAUT010000001">
    <property type="protein sequence ID" value="MFF4214970.1"/>
    <property type="molecule type" value="Genomic_DNA"/>
</dbReference>
<keyword evidence="9" id="KW-1185">Reference proteome</keyword>
<dbReference type="InterPro" id="IPR050930">
    <property type="entry name" value="MFS_Vesicular_Transporter"/>
</dbReference>
<feature type="transmembrane region" description="Helical" evidence="6">
    <location>
        <begin position="300"/>
        <end position="327"/>
    </location>
</feature>
<dbReference type="PROSITE" id="PS50850">
    <property type="entry name" value="MFS"/>
    <property type="match status" value="1"/>
</dbReference>
<protein>
    <submittedName>
        <fullName evidence="8">MFS transporter</fullName>
    </submittedName>
</protein>
<evidence type="ECO:0000256" key="6">
    <source>
        <dbReference type="SAM" id="Phobius"/>
    </source>
</evidence>
<feature type="transmembrane region" description="Helical" evidence="6">
    <location>
        <begin position="51"/>
        <end position="70"/>
    </location>
</feature>
<feature type="domain" description="Major facilitator superfamily (MFS) profile" evidence="7">
    <location>
        <begin position="10"/>
        <end position="391"/>
    </location>
</feature>
<dbReference type="Proteomes" id="UP001602123">
    <property type="component" value="Unassembled WGS sequence"/>
</dbReference>
<feature type="transmembrane region" description="Helical" evidence="6">
    <location>
        <begin position="172"/>
        <end position="192"/>
    </location>
</feature>
<dbReference type="RefSeq" id="WP_388623264.1">
    <property type="nucleotide sequence ID" value="NZ_JBIAUT010000001.1"/>
</dbReference>
<dbReference type="InterPro" id="IPR036259">
    <property type="entry name" value="MFS_trans_sf"/>
</dbReference>
<comment type="caution">
    <text evidence="8">The sequence shown here is derived from an EMBL/GenBank/DDBJ whole genome shotgun (WGS) entry which is preliminary data.</text>
</comment>
<proteinExistence type="predicted"/>
<dbReference type="PANTHER" id="PTHR23506">
    <property type="entry name" value="GH10249P"/>
    <property type="match status" value="1"/>
</dbReference>
<name>A0ABW6TQT8_9ACTN</name>
<evidence type="ECO:0000313" key="8">
    <source>
        <dbReference type="EMBL" id="MFF4214970.1"/>
    </source>
</evidence>
<evidence type="ECO:0000256" key="4">
    <source>
        <dbReference type="ARBA" id="ARBA00022989"/>
    </source>
</evidence>
<organism evidence="8 9">
    <name type="scientific">Streptomyces nondiastaticus</name>
    <dbReference type="NCBI Taxonomy" id="3154512"/>
    <lineage>
        <taxon>Bacteria</taxon>
        <taxon>Bacillati</taxon>
        <taxon>Actinomycetota</taxon>
        <taxon>Actinomycetes</taxon>
        <taxon>Kitasatosporales</taxon>
        <taxon>Streptomycetaceae</taxon>
        <taxon>Streptomyces</taxon>
    </lineage>
</organism>
<sequence>MTGLPAGTRPQAAVTVTALALGVDMFLYGSITPLLPELPAVDGSPMTAGVLFAVYAAALLAATPLVGAWVDRRGPRAPMLAGLLGLAAATALFAAAVDLDDGPGLTLLFVARAAQGIAAAASWTSGLALIAATHEPERRGRVMGLALSAVGAGVLLGPAVSGPLSDAFGPRAPFIAVAVLAAGDAVARIVLIKPMAVAGERVPYRVVLRGPRVALLIALTGLGAAAIAFPEPVLPLHLSDLGLGTTGIGLVFAGAALGGSLAAPVAGLLTDHAGPGKVASAGALVAALGFFLAGRDSAVLSVAGLVVVGFGAQLVLAPTLVLIGALAEHTGTAAYGAAYALYNLAYTAGLALAPLAAGATAKATGIPTATLIACGLAVALAVVLLSRRDQPSAASARPSELTRPGVTKDA</sequence>
<feature type="transmembrane region" description="Helical" evidence="6">
    <location>
        <begin position="142"/>
        <end position="160"/>
    </location>
</feature>
<comment type="subcellular location">
    <subcellularLocation>
        <location evidence="1">Cell membrane</location>
        <topology evidence="1">Multi-pass membrane protein</topology>
    </subcellularLocation>
</comment>
<accession>A0ABW6TQT8</accession>
<feature type="transmembrane region" description="Helical" evidence="6">
    <location>
        <begin position="77"/>
        <end position="97"/>
    </location>
</feature>
<evidence type="ECO:0000256" key="2">
    <source>
        <dbReference type="ARBA" id="ARBA00022448"/>
    </source>
</evidence>
<keyword evidence="4 6" id="KW-1133">Transmembrane helix</keyword>
<feature type="transmembrane region" description="Helical" evidence="6">
    <location>
        <begin position="213"/>
        <end position="229"/>
    </location>
</feature>
<reference evidence="8 9" key="1">
    <citation type="submission" date="2024-10" db="EMBL/GenBank/DDBJ databases">
        <title>The Natural Products Discovery Center: Release of the First 8490 Sequenced Strains for Exploring Actinobacteria Biosynthetic Diversity.</title>
        <authorList>
            <person name="Kalkreuter E."/>
            <person name="Kautsar S.A."/>
            <person name="Yang D."/>
            <person name="Bader C.D."/>
            <person name="Teijaro C.N."/>
            <person name="Fluegel L."/>
            <person name="Davis C.M."/>
            <person name="Simpson J.R."/>
            <person name="Lauterbach L."/>
            <person name="Steele A.D."/>
            <person name="Gui C."/>
            <person name="Meng S."/>
            <person name="Li G."/>
            <person name="Viehrig K."/>
            <person name="Ye F."/>
            <person name="Su P."/>
            <person name="Kiefer A.F."/>
            <person name="Nichols A."/>
            <person name="Cepeda A.J."/>
            <person name="Yan W."/>
            <person name="Fan B."/>
            <person name="Jiang Y."/>
            <person name="Adhikari A."/>
            <person name="Zheng C.-J."/>
            <person name="Schuster L."/>
            <person name="Cowan T.M."/>
            <person name="Smanski M.J."/>
            <person name="Chevrette M.G."/>
            <person name="De Carvalho L.P.S."/>
            <person name="Shen B."/>
        </authorList>
    </citation>
    <scope>NUCLEOTIDE SEQUENCE [LARGE SCALE GENOMIC DNA]</scope>
    <source>
        <strain evidence="8 9">NPDC001650</strain>
    </source>
</reference>
<dbReference type="InterPro" id="IPR020846">
    <property type="entry name" value="MFS_dom"/>
</dbReference>
<feature type="transmembrane region" description="Helical" evidence="6">
    <location>
        <begin position="12"/>
        <end position="31"/>
    </location>
</feature>
<dbReference type="SUPFAM" id="SSF103473">
    <property type="entry name" value="MFS general substrate transporter"/>
    <property type="match status" value="1"/>
</dbReference>
<dbReference type="Pfam" id="PF07690">
    <property type="entry name" value="MFS_1"/>
    <property type="match status" value="1"/>
</dbReference>
<feature type="transmembrane region" description="Helical" evidence="6">
    <location>
        <begin position="109"/>
        <end position="130"/>
    </location>
</feature>
<feature type="transmembrane region" description="Helical" evidence="6">
    <location>
        <begin position="365"/>
        <end position="385"/>
    </location>
</feature>
<feature type="transmembrane region" description="Helical" evidence="6">
    <location>
        <begin position="241"/>
        <end position="266"/>
    </location>
</feature>
<evidence type="ECO:0000256" key="3">
    <source>
        <dbReference type="ARBA" id="ARBA00022692"/>
    </source>
</evidence>
<evidence type="ECO:0000256" key="5">
    <source>
        <dbReference type="ARBA" id="ARBA00023136"/>
    </source>
</evidence>
<dbReference type="InterPro" id="IPR011701">
    <property type="entry name" value="MFS"/>
</dbReference>
<dbReference type="PANTHER" id="PTHR23506:SF23">
    <property type="entry name" value="GH10249P"/>
    <property type="match status" value="1"/>
</dbReference>
<dbReference type="Gene3D" id="1.20.1250.20">
    <property type="entry name" value="MFS general substrate transporter like domains"/>
    <property type="match status" value="1"/>
</dbReference>
<keyword evidence="2" id="KW-0813">Transport</keyword>
<gene>
    <name evidence="8" type="ORF">ACFYZM_01635</name>
</gene>